<keyword evidence="4 6" id="KW-1133">Transmembrane helix</keyword>
<feature type="transmembrane region" description="Helical" evidence="6">
    <location>
        <begin position="39"/>
        <end position="58"/>
    </location>
</feature>
<evidence type="ECO:0000313" key="9">
    <source>
        <dbReference type="Proteomes" id="UP001595900"/>
    </source>
</evidence>
<accession>A0ABV8Q7T6</accession>
<dbReference type="PANTHER" id="PTHR38459">
    <property type="entry name" value="PROPHAGE BACTOPRENOL-LINKED GLUCOSE TRANSLOCASE HOMOLOG"/>
    <property type="match status" value="1"/>
</dbReference>
<dbReference type="Proteomes" id="UP001595900">
    <property type="component" value="Unassembled WGS sequence"/>
</dbReference>
<feature type="transmembrane region" description="Helical" evidence="6">
    <location>
        <begin position="102"/>
        <end position="127"/>
    </location>
</feature>
<reference evidence="9" key="1">
    <citation type="journal article" date="2019" name="Int. J. Syst. Evol. Microbiol.">
        <title>The Global Catalogue of Microorganisms (GCM) 10K type strain sequencing project: providing services to taxonomists for standard genome sequencing and annotation.</title>
        <authorList>
            <consortium name="The Broad Institute Genomics Platform"/>
            <consortium name="The Broad Institute Genome Sequencing Center for Infectious Disease"/>
            <person name="Wu L."/>
            <person name="Ma J."/>
        </authorList>
    </citation>
    <scope>NUCLEOTIDE SEQUENCE [LARGE SCALE GENOMIC DNA]</scope>
    <source>
        <strain evidence="9">CGMCC 1.10363</strain>
    </source>
</reference>
<comment type="similarity">
    <text evidence="2">Belongs to the GtrA family.</text>
</comment>
<dbReference type="InterPro" id="IPR007267">
    <property type="entry name" value="GtrA_DPMS_TM"/>
</dbReference>
<comment type="subcellular location">
    <subcellularLocation>
        <location evidence="1">Membrane</location>
        <topology evidence="1">Multi-pass membrane protein</topology>
    </subcellularLocation>
</comment>
<organism evidence="8 9">
    <name type="scientific">Gryllotalpicola reticulitermitis</name>
    <dbReference type="NCBI Taxonomy" id="1184153"/>
    <lineage>
        <taxon>Bacteria</taxon>
        <taxon>Bacillati</taxon>
        <taxon>Actinomycetota</taxon>
        <taxon>Actinomycetes</taxon>
        <taxon>Micrococcales</taxon>
        <taxon>Microbacteriaceae</taxon>
        <taxon>Gryllotalpicola</taxon>
    </lineage>
</organism>
<evidence type="ECO:0000313" key="8">
    <source>
        <dbReference type="EMBL" id="MFC4243515.1"/>
    </source>
</evidence>
<evidence type="ECO:0000259" key="7">
    <source>
        <dbReference type="Pfam" id="PF04138"/>
    </source>
</evidence>
<keyword evidence="3 6" id="KW-0812">Transmembrane</keyword>
<feature type="transmembrane region" description="Helical" evidence="6">
    <location>
        <begin position="133"/>
        <end position="153"/>
    </location>
</feature>
<evidence type="ECO:0000256" key="4">
    <source>
        <dbReference type="ARBA" id="ARBA00022989"/>
    </source>
</evidence>
<name>A0ABV8Q7T6_9MICO</name>
<keyword evidence="9" id="KW-1185">Reference proteome</keyword>
<proteinExistence type="inferred from homology"/>
<evidence type="ECO:0000256" key="1">
    <source>
        <dbReference type="ARBA" id="ARBA00004141"/>
    </source>
</evidence>
<evidence type="ECO:0000256" key="3">
    <source>
        <dbReference type="ARBA" id="ARBA00022692"/>
    </source>
</evidence>
<comment type="caution">
    <text evidence="8">The sequence shown here is derived from an EMBL/GenBank/DDBJ whole genome shotgun (WGS) entry which is preliminary data.</text>
</comment>
<evidence type="ECO:0000256" key="5">
    <source>
        <dbReference type="ARBA" id="ARBA00023136"/>
    </source>
</evidence>
<keyword evidence="5 6" id="KW-0472">Membrane</keyword>
<dbReference type="Pfam" id="PF04138">
    <property type="entry name" value="GtrA_DPMS_TM"/>
    <property type="match status" value="1"/>
</dbReference>
<feature type="transmembrane region" description="Helical" evidence="6">
    <location>
        <begin position="70"/>
        <end position="90"/>
    </location>
</feature>
<feature type="domain" description="GtrA/DPMS transmembrane" evidence="7">
    <location>
        <begin position="41"/>
        <end position="159"/>
    </location>
</feature>
<gene>
    <name evidence="8" type="ORF">ACFOYW_09020</name>
</gene>
<dbReference type="InterPro" id="IPR051401">
    <property type="entry name" value="GtrA_CellWall_Glycosyl"/>
</dbReference>
<dbReference type="EMBL" id="JBHSCN010000005">
    <property type="protein sequence ID" value="MFC4243515.1"/>
    <property type="molecule type" value="Genomic_DNA"/>
</dbReference>
<sequence length="171" mass="19197">MSRAERAARVVSRDEVSPETEVPANRRGLLFRVVTDQRVAFMMVGGVNTLLGIAWFALFQTLFGQHLGRYGYMVSLLCGYAASIICAFFLHRYLVFRVRGHFWLDLGRFTLVNCAGLGVNAVLLPVVVETTHWHPIIAQAVVAIGVAVISYAGHKYFSFRRDRNHGVDEVR</sequence>
<evidence type="ECO:0000256" key="6">
    <source>
        <dbReference type="SAM" id="Phobius"/>
    </source>
</evidence>
<evidence type="ECO:0000256" key="2">
    <source>
        <dbReference type="ARBA" id="ARBA00009399"/>
    </source>
</evidence>
<protein>
    <submittedName>
        <fullName evidence="8">GtrA family protein</fullName>
    </submittedName>
</protein>
<dbReference type="PANTHER" id="PTHR38459:SF1">
    <property type="entry name" value="PROPHAGE BACTOPRENOL-LINKED GLUCOSE TRANSLOCASE HOMOLOG"/>
    <property type="match status" value="1"/>
</dbReference>
<dbReference type="RefSeq" id="WP_390228580.1">
    <property type="nucleotide sequence ID" value="NZ_JBHSCN010000005.1"/>
</dbReference>